<evidence type="ECO:0000256" key="2">
    <source>
        <dbReference type="ARBA" id="ARBA00022679"/>
    </source>
</evidence>
<evidence type="ECO:0000313" key="10">
    <source>
        <dbReference type="Proteomes" id="UP000668214"/>
    </source>
</evidence>
<dbReference type="SUPFAM" id="SSF52777">
    <property type="entry name" value="CoA-dependent acyltransferases"/>
    <property type="match status" value="1"/>
</dbReference>
<dbReference type="GO" id="GO:0045254">
    <property type="term" value="C:pyruvate dehydrogenase complex"/>
    <property type="evidence" value="ECO:0007669"/>
    <property type="project" value="UniProtKB-UniRule"/>
</dbReference>
<dbReference type="EMBL" id="JAANIA010000071">
    <property type="protein sequence ID" value="KAG5327636.1"/>
    <property type="molecule type" value="Genomic_DNA"/>
</dbReference>
<dbReference type="EC" id="2.3.1.12" evidence="6"/>
<evidence type="ECO:0000256" key="1">
    <source>
        <dbReference type="ARBA" id="ARBA00007317"/>
    </source>
</evidence>
<evidence type="ECO:0000256" key="3">
    <source>
        <dbReference type="ARBA" id="ARBA00022823"/>
    </source>
</evidence>
<comment type="catalytic activity">
    <reaction evidence="6">
        <text>N(6)-[(R)-dihydrolipoyl]-L-lysyl-[protein] + acetyl-CoA = N(6)-[(R)-S(8)-acetyldihydrolipoyl]-L-lysyl-[protein] + CoA</text>
        <dbReference type="Rhea" id="RHEA:17017"/>
        <dbReference type="Rhea" id="RHEA-COMP:10475"/>
        <dbReference type="Rhea" id="RHEA-COMP:10478"/>
        <dbReference type="ChEBI" id="CHEBI:57287"/>
        <dbReference type="ChEBI" id="CHEBI:57288"/>
        <dbReference type="ChEBI" id="CHEBI:83100"/>
        <dbReference type="ChEBI" id="CHEBI:83111"/>
        <dbReference type="EC" id="2.3.1.12"/>
    </reaction>
</comment>
<evidence type="ECO:0000313" key="9">
    <source>
        <dbReference type="EMBL" id="KAG5327636.1"/>
    </source>
</evidence>
<dbReference type="CDD" id="cd06849">
    <property type="entry name" value="lipoyl_domain"/>
    <property type="match status" value="1"/>
</dbReference>
<dbReference type="InterPro" id="IPR011053">
    <property type="entry name" value="Single_hybrid_motif"/>
</dbReference>
<feature type="non-terminal residue" evidence="9">
    <location>
        <position position="513"/>
    </location>
</feature>
<keyword evidence="4" id="KW-0809">Transit peptide</keyword>
<dbReference type="PANTHER" id="PTHR23151">
    <property type="entry name" value="DIHYDROLIPOAMIDE ACETYL/SUCCINYL-TRANSFERASE-RELATED"/>
    <property type="match status" value="1"/>
</dbReference>
<evidence type="ECO:0000256" key="4">
    <source>
        <dbReference type="ARBA" id="ARBA00022946"/>
    </source>
</evidence>
<dbReference type="InterPro" id="IPR023213">
    <property type="entry name" value="CAT-like_dom_sf"/>
</dbReference>
<protein>
    <recommendedName>
        <fullName evidence="6">Acetyltransferase component of pyruvate dehydrogenase complex</fullName>
        <ecNumber evidence="6">2.3.1.12</ecNumber>
    </recommendedName>
</protein>
<dbReference type="PROSITE" id="PS00189">
    <property type="entry name" value="LIPOYL"/>
    <property type="match status" value="1"/>
</dbReference>
<dbReference type="InterPro" id="IPR004167">
    <property type="entry name" value="PSBD"/>
</dbReference>
<keyword evidence="2 6" id="KW-0808">Transferase</keyword>
<dbReference type="InterPro" id="IPR036625">
    <property type="entry name" value="E3-bd_dom_sf"/>
</dbReference>
<dbReference type="GO" id="GO:0004742">
    <property type="term" value="F:dihydrolipoyllysine-residue acetyltransferase activity"/>
    <property type="evidence" value="ECO:0007669"/>
    <property type="project" value="UniProtKB-UniRule"/>
</dbReference>
<dbReference type="Gene3D" id="3.30.559.10">
    <property type="entry name" value="Chloramphenicol acetyltransferase-like domain"/>
    <property type="match status" value="1"/>
</dbReference>
<accession>A0A836JUZ6</accession>
<dbReference type="Gene3D" id="2.40.50.100">
    <property type="match status" value="2"/>
</dbReference>
<comment type="cofactor">
    <cofactor evidence="6">
        <name>(R)-lipoate</name>
        <dbReference type="ChEBI" id="CHEBI:83088"/>
    </cofactor>
    <text evidence="6">Binds 1 lipoyl cofactor covalently.</text>
</comment>
<dbReference type="InterPro" id="IPR000089">
    <property type="entry name" value="Biotin_lipoyl"/>
</dbReference>
<dbReference type="NCBIfam" id="TIGR01349">
    <property type="entry name" value="PDHac_trf_mito"/>
    <property type="match status" value="1"/>
</dbReference>
<dbReference type="SUPFAM" id="SSF51230">
    <property type="entry name" value="Single hybrid motif"/>
    <property type="match status" value="1"/>
</dbReference>
<feature type="domain" description="Peripheral subunit-binding (PSBD)" evidence="8">
    <location>
        <begin position="232"/>
        <end position="269"/>
    </location>
</feature>
<evidence type="ECO:0000256" key="5">
    <source>
        <dbReference type="ARBA" id="ARBA00023315"/>
    </source>
</evidence>
<dbReference type="GO" id="GO:0006086">
    <property type="term" value="P:pyruvate decarboxylation to acetyl-CoA"/>
    <property type="evidence" value="ECO:0007669"/>
    <property type="project" value="InterPro"/>
</dbReference>
<sequence>MIPKQGHWVPYELKPRDVERRFGTCELLLQRQKRKGFLYIFQLYSALRFISTPWHQQLRFYVDYPNHIKVPLPALSPTMETGTIISWQKKEGKTILQKLFVKYIDQFLIFGPLGDKLNEGDLLAEIETDKATMGFETPEEGYLAKILVPAGTKNVPIGKLVCIIVQDESNVAAFKDFKDDTMTAPSPEPTAITPVPPTITPVPPTITTPVAPSVSAVAKVPSIMPPSKERIYASPLAKKLAVEKGLSLQGLKRTGLYDSITSKDLEGAVVQPLQPVITSIGAPTGIDIPISNIRAIIAKRLLESKQTIPHYYLSVDIKMDPVLAMREQFNKLLEKDKIKLSINDIIIKGMAMACKKVPEGNSAWLGNIIRQYNNVDVSVAVSTDSGLITPIVFGADVKGIIQISKDVKALAMKARERKLKPHEFQGGTITVSNLGMFGIKNFSAIINPPQSIILAIGVTEARLIPAKNEKGFTTAQYMSVTASCDHRIVDGAIGAQWLAAFKDLMENPTTMLL</sequence>
<proteinExistence type="inferred from homology"/>
<evidence type="ECO:0000259" key="7">
    <source>
        <dbReference type="PROSITE" id="PS50968"/>
    </source>
</evidence>
<comment type="function">
    <text evidence="6">The pyruvate dehydrogenase complex catalyzes the overall conversion of pyruvate to acetyl-CoA and CO(2).</text>
</comment>
<keyword evidence="3 6" id="KW-0450">Lipoyl</keyword>
<gene>
    <name evidence="9" type="primary">Dlat</name>
    <name evidence="9" type="ORF">G6Z78_0005472</name>
</gene>
<comment type="subcellular location">
    <subcellularLocation>
        <location evidence="6">Mitochondrion</location>
    </subcellularLocation>
</comment>
<dbReference type="Pfam" id="PF02817">
    <property type="entry name" value="E3_binding"/>
    <property type="match status" value="1"/>
</dbReference>
<name>A0A836JUZ6_9HYME</name>
<reference evidence="9" key="1">
    <citation type="submission" date="2020-02" db="EMBL/GenBank/DDBJ databases">
        <title>Relaxed selection underlies rapid genomic changes in the transitions from sociality to social parasitism in ants.</title>
        <authorList>
            <person name="Bi X."/>
        </authorList>
    </citation>
    <scope>NUCLEOTIDE SEQUENCE</scope>
    <source>
        <strain evidence="9">BGI-DK2014c</strain>
        <tissue evidence="9">Whole body</tissue>
    </source>
</reference>
<dbReference type="PROSITE" id="PS51826">
    <property type="entry name" value="PSBD"/>
    <property type="match status" value="1"/>
</dbReference>
<dbReference type="InterPro" id="IPR001078">
    <property type="entry name" value="2-oxoacid_DH_actylTfrase"/>
</dbReference>
<comment type="similarity">
    <text evidence="1 6">Belongs to the 2-oxoacid dehydrogenase family.</text>
</comment>
<evidence type="ECO:0000256" key="6">
    <source>
        <dbReference type="RuleBase" id="RU361137"/>
    </source>
</evidence>
<dbReference type="Pfam" id="PF00364">
    <property type="entry name" value="Biotin_lipoyl"/>
    <property type="match status" value="1"/>
</dbReference>
<dbReference type="PROSITE" id="PS50968">
    <property type="entry name" value="BIOTINYL_LIPOYL"/>
    <property type="match status" value="1"/>
</dbReference>
<keyword evidence="10" id="KW-1185">Reference proteome</keyword>
<dbReference type="FunFam" id="3.30.559.10:FF:000003">
    <property type="entry name" value="Acetyltransferase component of pyruvate dehydrogenase complex"/>
    <property type="match status" value="1"/>
</dbReference>
<dbReference type="InterPro" id="IPR003016">
    <property type="entry name" value="2-oxoA_DH_lipoyl-BS"/>
</dbReference>
<organism evidence="9 10">
    <name type="scientific">Pseudoatta argentina</name>
    <dbReference type="NCBI Taxonomy" id="621737"/>
    <lineage>
        <taxon>Eukaryota</taxon>
        <taxon>Metazoa</taxon>
        <taxon>Ecdysozoa</taxon>
        <taxon>Arthropoda</taxon>
        <taxon>Hexapoda</taxon>
        <taxon>Insecta</taxon>
        <taxon>Pterygota</taxon>
        <taxon>Neoptera</taxon>
        <taxon>Endopterygota</taxon>
        <taxon>Hymenoptera</taxon>
        <taxon>Apocrita</taxon>
        <taxon>Aculeata</taxon>
        <taxon>Formicoidea</taxon>
        <taxon>Formicidae</taxon>
        <taxon>Myrmicinae</taxon>
        <taxon>Pseudoatta</taxon>
    </lineage>
</organism>
<evidence type="ECO:0000259" key="8">
    <source>
        <dbReference type="PROSITE" id="PS51826"/>
    </source>
</evidence>
<dbReference type="AlphaFoldDB" id="A0A836JUZ6"/>
<dbReference type="Pfam" id="PF00198">
    <property type="entry name" value="2-oxoacid_dh"/>
    <property type="match status" value="1"/>
</dbReference>
<dbReference type="Gene3D" id="4.10.320.10">
    <property type="entry name" value="E3-binding domain"/>
    <property type="match status" value="1"/>
</dbReference>
<dbReference type="SUPFAM" id="SSF47005">
    <property type="entry name" value="Peripheral subunit-binding domain of 2-oxo acid dehydrogenase complex"/>
    <property type="match status" value="1"/>
</dbReference>
<dbReference type="InterPro" id="IPR006257">
    <property type="entry name" value="LAT1"/>
</dbReference>
<dbReference type="PANTHER" id="PTHR23151:SF90">
    <property type="entry name" value="DIHYDROLIPOYLLYSINE-RESIDUE ACETYLTRANSFERASE COMPONENT OF PYRUVATE DEHYDROGENASE COMPLEX, MITOCHONDRIAL-RELATED"/>
    <property type="match status" value="1"/>
</dbReference>
<feature type="domain" description="Lipoyl-binding" evidence="7">
    <location>
        <begin position="67"/>
        <end position="165"/>
    </location>
</feature>
<comment type="caution">
    <text evidence="9">The sequence shown here is derived from an EMBL/GenBank/DDBJ whole genome shotgun (WGS) entry which is preliminary data.</text>
</comment>
<dbReference type="Proteomes" id="UP000668214">
    <property type="component" value="Unassembled WGS sequence"/>
</dbReference>
<keyword evidence="5 6" id="KW-0012">Acyltransferase</keyword>
<dbReference type="GO" id="GO:0005739">
    <property type="term" value="C:mitochondrion"/>
    <property type="evidence" value="ECO:0007669"/>
    <property type="project" value="UniProtKB-SubCell"/>
</dbReference>
<dbReference type="InterPro" id="IPR045257">
    <property type="entry name" value="E2/Pdx1"/>
</dbReference>
<feature type="non-terminal residue" evidence="9">
    <location>
        <position position="1"/>
    </location>
</feature>